<accession>A0A8C1XUE3</accession>
<dbReference type="InterPro" id="IPR050278">
    <property type="entry name" value="Serine_Prot_S9B/DPPIV"/>
</dbReference>
<dbReference type="PANTHER" id="PTHR11731:SF97">
    <property type="entry name" value="INACTIVE DIPEPTIDYL PEPTIDASE 10-LIKE"/>
    <property type="match status" value="1"/>
</dbReference>
<dbReference type="InterPro" id="IPR001375">
    <property type="entry name" value="Peptidase_S9_cat"/>
</dbReference>
<evidence type="ECO:0000313" key="4">
    <source>
        <dbReference type="Ensembl" id="ENSCCRP00015087138.1"/>
    </source>
</evidence>
<dbReference type="Gene3D" id="3.40.50.1820">
    <property type="entry name" value="alpha/beta hydrolase"/>
    <property type="match status" value="1"/>
</dbReference>
<sequence>MRGEKLMQLLLFFEQDLGSMGGPPRNWKGIGIAMVVILGVMSLVSLSIFLLTPGKTEIDGITDLTPSEEDISVLQYAAWGPQGNQMVYVFENDIYYKPDVSSKAMRLTATGRNGMVVNGLSDWTYEEEILLKYPAFWWAKDGARLAYLSINNSATPFMEIHHFLGGIYPSNVLYPYPKAGSRIPSASLFVVNLYGPAHTLEMIPPDSQNSRDSYISMVSWISSTRLTVRWLNRVQNQSVLCVCEATTGACSERHQMAMEFWHYNQRQEEPLFTADGSLFYLILPAKQGARGEFLHIASLPAQTSTPSVSPRFLTSGNWDVTSLCALDEENDKMYDRSNFMSKRFQLESLKTLGGVFHRQCLTCNLFERCSVFKADFSPNQTYFTLYCLGKIMPSLVICQHLLLSVLCTCSDSIPGRQSVTEEFALGWPEVLSSLHGVALAWIGSRSRISQGQKSSALDPHKLSSLNIKDKLGLQSSDISLLLTSQGLGGYLGLKMLTATDQMFKCAAVMAPITDFKLYSAAFSERYLGLPNKEEHSYMAASLLDDIHKLKNENFLLIHGTADARVHFQHSAELLSRLVKIEANYSLQLYPDEGHTLREERSNQHLHRTLLHYLHNCLEYDPFLNIEEEEEEDEEEE</sequence>
<dbReference type="SUPFAM" id="SSF53474">
    <property type="entry name" value="alpha/beta-Hydrolases"/>
    <property type="match status" value="1"/>
</dbReference>
<evidence type="ECO:0000259" key="2">
    <source>
        <dbReference type="Pfam" id="PF00326"/>
    </source>
</evidence>
<dbReference type="Pfam" id="PF00930">
    <property type="entry name" value="DPPIV_N"/>
    <property type="match status" value="1"/>
</dbReference>
<evidence type="ECO:0000256" key="1">
    <source>
        <dbReference type="SAM" id="Phobius"/>
    </source>
</evidence>
<dbReference type="Ensembl" id="ENSCCRT00015089950.1">
    <property type="protein sequence ID" value="ENSCCRP00015087138.1"/>
    <property type="gene ID" value="ENSCCRG00015035166.1"/>
</dbReference>
<protein>
    <submittedName>
        <fullName evidence="4">Uncharacterized protein</fullName>
    </submittedName>
</protein>
<proteinExistence type="predicted"/>
<dbReference type="AlphaFoldDB" id="A0A8C1XUE3"/>
<keyword evidence="1" id="KW-1133">Transmembrane helix</keyword>
<dbReference type="GO" id="GO:1901379">
    <property type="term" value="P:regulation of potassium ion transmembrane transport"/>
    <property type="evidence" value="ECO:0007669"/>
    <property type="project" value="TreeGrafter"/>
</dbReference>
<feature type="domain" description="Dipeptidylpeptidase IV N-terminal" evidence="3">
    <location>
        <begin position="69"/>
        <end position="391"/>
    </location>
</feature>
<name>A0A8C1XUE3_CYPCA</name>
<keyword evidence="1" id="KW-0812">Transmembrane</keyword>
<dbReference type="GO" id="GO:0008076">
    <property type="term" value="C:voltage-gated potassium channel complex"/>
    <property type="evidence" value="ECO:0007669"/>
    <property type="project" value="TreeGrafter"/>
</dbReference>
<feature type="domain" description="Peptidase S9 prolyl oligopeptidase catalytic" evidence="2">
    <location>
        <begin position="488"/>
        <end position="618"/>
    </location>
</feature>
<organism evidence="4 5">
    <name type="scientific">Cyprinus carpio</name>
    <name type="common">Common carp</name>
    <dbReference type="NCBI Taxonomy" id="7962"/>
    <lineage>
        <taxon>Eukaryota</taxon>
        <taxon>Metazoa</taxon>
        <taxon>Chordata</taxon>
        <taxon>Craniata</taxon>
        <taxon>Vertebrata</taxon>
        <taxon>Euteleostomi</taxon>
        <taxon>Actinopterygii</taxon>
        <taxon>Neopterygii</taxon>
        <taxon>Teleostei</taxon>
        <taxon>Ostariophysi</taxon>
        <taxon>Cypriniformes</taxon>
        <taxon>Cyprinidae</taxon>
        <taxon>Cyprininae</taxon>
        <taxon>Cyprinus</taxon>
    </lineage>
</organism>
<reference evidence="4" key="1">
    <citation type="submission" date="2025-08" db="UniProtKB">
        <authorList>
            <consortium name="Ensembl"/>
        </authorList>
    </citation>
    <scope>IDENTIFICATION</scope>
</reference>
<dbReference type="PANTHER" id="PTHR11731">
    <property type="entry name" value="PROTEASE FAMILY S9B,C DIPEPTIDYL-PEPTIDASE IV-RELATED"/>
    <property type="match status" value="1"/>
</dbReference>
<dbReference type="GO" id="GO:0008236">
    <property type="term" value="F:serine-type peptidase activity"/>
    <property type="evidence" value="ECO:0007669"/>
    <property type="project" value="InterPro"/>
</dbReference>
<evidence type="ECO:0000313" key="5">
    <source>
        <dbReference type="Proteomes" id="UP000694700"/>
    </source>
</evidence>
<dbReference type="Pfam" id="PF00326">
    <property type="entry name" value="Peptidase_S9"/>
    <property type="match status" value="1"/>
</dbReference>
<dbReference type="Proteomes" id="UP000694700">
    <property type="component" value="Unplaced"/>
</dbReference>
<dbReference type="Gene3D" id="2.140.10.30">
    <property type="entry name" value="Dipeptidylpeptidase IV, N-terminal domain"/>
    <property type="match status" value="1"/>
</dbReference>
<keyword evidence="1" id="KW-0472">Membrane</keyword>
<evidence type="ECO:0000259" key="3">
    <source>
        <dbReference type="Pfam" id="PF00930"/>
    </source>
</evidence>
<dbReference type="SUPFAM" id="SSF82171">
    <property type="entry name" value="DPP6 N-terminal domain-like"/>
    <property type="match status" value="1"/>
</dbReference>
<dbReference type="InterPro" id="IPR002469">
    <property type="entry name" value="Peptidase_S9B_N"/>
</dbReference>
<feature type="transmembrane region" description="Helical" evidence="1">
    <location>
        <begin position="30"/>
        <end position="51"/>
    </location>
</feature>
<dbReference type="InterPro" id="IPR029058">
    <property type="entry name" value="AB_hydrolase_fold"/>
</dbReference>
<dbReference type="GO" id="GO:0006508">
    <property type="term" value="P:proteolysis"/>
    <property type="evidence" value="ECO:0007669"/>
    <property type="project" value="InterPro"/>
</dbReference>